<dbReference type="GO" id="GO:0006281">
    <property type="term" value="P:DNA repair"/>
    <property type="evidence" value="ECO:0007669"/>
    <property type="project" value="UniProtKB-UniRule"/>
</dbReference>
<dbReference type="EMBL" id="JJMT01000010">
    <property type="protein sequence ID" value="KEO45659.1"/>
    <property type="molecule type" value="Genomic_DNA"/>
</dbReference>
<name>A0A074JHY3_STRSL</name>
<dbReference type="Gene3D" id="2.40.50.140">
    <property type="entry name" value="Nucleic acid-binding proteins"/>
    <property type="match status" value="1"/>
</dbReference>
<reference evidence="4 5" key="1">
    <citation type="submission" date="2014-04" db="EMBL/GenBank/DDBJ databases">
        <title>Variable characteristics of bacteriocin-producing Streptococcus salivarius strains isolated from Malaysian subjects.</title>
        <authorList>
            <person name="Philip K."/>
            <person name="Barbour A."/>
        </authorList>
    </citation>
    <scope>NUCLEOTIDE SEQUENCE [LARGE SCALE GENOMIC DNA]</scope>
    <source>
        <strain evidence="4 5">NU10</strain>
    </source>
</reference>
<comment type="subunit">
    <text evidence="2">Homotetramer.</text>
</comment>
<dbReference type="Proteomes" id="UP000027855">
    <property type="component" value="Unassembled WGS sequence"/>
</dbReference>
<dbReference type="PATRIC" id="fig|1304.175.peg.493"/>
<evidence type="ECO:0000313" key="4">
    <source>
        <dbReference type="EMBL" id="KEO45659.1"/>
    </source>
</evidence>
<dbReference type="GO" id="GO:0009295">
    <property type="term" value="C:nucleoid"/>
    <property type="evidence" value="ECO:0007669"/>
    <property type="project" value="TreeGrafter"/>
</dbReference>
<evidence type="ECO:0000256" key="3">
    <source>
        <dbReference type="PIRNR" id="PIRNR002070"/>
    </source>
</evidence>
<dbReference type="InterPro" id="IPR011344">
    <property type="entry name" value="ssDNA-bd"/>
</dbReference>
<evidence type="ECO:0000313" key="5">
    <source>
        <dbReference type="Proteomes" id="UP000027855"/>
    </source>
</evidence>
<protein>
    <recommendedName>
        <fullName evidence="2 3">Single-stranded DNA-binding protein</fullName>
        <shortName evidence="2">SSB</shortName>
    </recommendedName>
</protein>
<dbReference type="InterPro" id="IPR000424">
    <property type="entry name" value="Primosome_PriB/ssb"/>
</dbReference>
<sequence length="130" mass="14788">MYNKVILIGRLTATPEMVKTASDRSFTRVTVAVNRRYKTQNGEREADFITVVVWGRLAETLVSYASKGSLISLDGELRTRKYDKDGQTHYVTEVLCSSFQLLESRAQRAVRENNPDNDLADLVLEEELPF</sequence>
<dbReference type="PANTHER" id="PTHR10302:SF27">
    <property type="entry name" value="SINGLE-STRANDED DNA-BINDING PROTEIN"/>
    <property type="match status" value="1"/>
</dbReference>
<comment type="caution">
    <text evidence="2">Lacks conserved residue(s) required for the propagation of feature annotation.</text>
</comment>
<dbReference type="HAMAP" id="MF_00984">
    <property type="entry name" value="SSB"/>
    <property type="match status" value="1"/>
</dbReference>
<gene>
    <name evidence="4" type="ORF">DL07_01095</name>
</gene>
<dbReference type="AlphaFoldDB" id="A0A074JHY3"/>
<keyword evidence="1 2" id="KW-0238">DNA-binding</keyword>
<dbReference type="GO" id="GO:0003697">
    <property type="term" value="F:single-stranded DNA binding"/>
    <property type="evidence" value="ECO:0007669"/>
    <property type="project" value="UniProtKB-UniRule"/>
</dbReference>
<evidence type="ECO:0000256" key="2">
    <source>
        <dbReference type="HAMAP-Rule" id="MF_00984"/>
    </source>
</evidence>
<dbReference type="PIRSF" id="PIRSF002070">
    <property type="entry name" value="SSB"/>
    <property type="match status" value="1"/>
</dbReference>
<proteinExistence type="inferred from homology"/>
<dbReference type="SUPFAM" id="SSF50249">
    <property type="entry name" value="Nucleic acid-binding proteins"/>
    <property type="match status" value="1"/>
</dbReference>
<accession>A0A074JHY3</accession>
<keyword evidence="2" id="KW-0235">DNA replication</keyword>
<keyword evidence="2" id="KW-0233">DNA recombination</keyword>
<dbReference type="GO" id="GO:0006310">
    <property type="term" value="P:DNA recombination"/>
    <property type="evidence" value="ECO:0007669"/>
    <property type="project" value="UniProtKB-UniRule"/>
</dbReference>
<evidence type="ECO:0000256" key="1">
    <source>
        <dbReference type="ARBA" id="ARBA00023125"/>
    </source>
</evidence>
<dbReference type="NCBIfam" id="TIGR00621">
    <property type="entry name" value="ssb"/>
    <property type="match status" value="1"/>
</dbReference>
<dbReference type="PROSITE" id="PS50935">
    <property type="entry name" value="SSB"/>
    <property type="match status" value="1"/>
</dbReference>
<keyword evidence="2" id="KW-0234">DNA repair</keyword>
<dbReference type="CDD" id="cd04496">
    <property type="entry name" value="SSB_OBF"/>
    <property type="match status" value="1"/>
</dbReference>
<feature type="short sequence motif" description="Important for interaction with partner proteins" evidence="2">
    <location>
        <begin position="125"/>
        <end position="130"/>
    </location>
</feature>
<keyword evidence="2" id="KW-0227">DNA damage</keyword>
<organism evidence="4 5">
    <name type="scientific">Streptococcus salivarius</name>
    <dbReference type="NCBI Taxonomy" id="1304"/>
    <lineage>
        <taxon>Bacteria</taxon>
        <taxon>Bacillati</taxon>
        <taxon>Bacillota</taxon>
        <taxon>Bacilli</taxon>
        <taxon>Lactobacillales</taxon>
        <taxon>Streptococcaceae</taxon>
        <taxon>Streptococcus</taxon>
    </lineage>
</organism>
<dbReference type="InterPro" id="IPR012340">
    <property type="entry name" value="NA-bd_OB-fold"/>
</dbReference>
<dbReference type="PANTHER" id="PTHR10302">
    <property type="entry name" value="SINGLE-STRANDED DNA-BINDING PROTEIN"/>
    <property type="match status" value="1"/>
</dbReference>
<comment type="caution">
    <text evidence="4">The sequence shown here is derived from an EMBL/GenBank/DDBJ whole genome shotgun (WGS) entry which is preliminary data.</text>
</comment>
<dbReference type="NCBIfam" id="NF005579">
    <property type="entry name" value="PRK07274.1"/>
    <property type="match status" value="1"/>
</dbReference>
<comment type="function">
    <text evidence="2">Plays an important role in DNA replication, recombination and repair. Binds to ssDNA and to an array of partner proteins to recruit them to their sites of action during DNA metabolism.</text>
</comment>
<dbReference type="RefSeq" id="WP_037601494.1">
    <property type="nucleotide sequence ID" value="NZ_AP031488.1"/>
</dbReference>
<dbReference type="Pfam" id="PF00436">
    <property type="entry name" value="SSB"/>
    <property type="match status" value="1"/>
</dbReference>
<dbReference type="GO" id="GO:0006260">
    <property type="term" value="P:DNA replication"/>
    <property type="evidence" value="ECO:0007669"/>
    <property type="project" value="UniProtKB-UniRule"/>
</dbReference>